<evidence type="ECO:0008006" key="3">
    <source>
        <dbReference type="Google" id="ProtNLM"/>
    </source>
</evidence>
<comment type="caution">
    <text evidence="1">The sequence shown here is derived from an EMBL/GenBank/DDBJ whole genome shotgun (WGS) entry which is preliminary data.</text>
</comment>
<sequence>MQPNGNVIVDTICRTAKLGTTITGATENGDVTVIEAEPVEPINECPTCGQPGVFRDHVIRSLVDLPIVGHPTTSCAPSTLPVHQQALLAEDLPCWPCLRARQFKDHGPGDPLDPATTLPKSDERCRCTQVIRPGVGYEVSQVLFRLMKPVFETTYGAQRTPMPKLPQHRLPHQTHDSGIHTLNPHACNLFARVSEVNIKDGPHLGGGWVRAVRITRSRGANRGRPHCISGPCNTKYDTLFFSRQDLEQIFLSCASAHLRTRLPQAGLPCSRRFTRFKGGKESGAF</sequence>
<dbReference type="AlphaFoldDB" id="S2YUD5"/>
<dbReference type="HOGENOM" id="CLU_975629_0_0_11"/>
<evidence type="ECO:0000313" key="2">
    <source>
        <dbReference type="Proteomes" id="UP000014408"/>
    </source>
</evidence>
<dbReference type="eggNOG" id="COG3464">
    <property type="taxonomic scope" value="Bacteria"/>
</dbReference>
<name>S2YUD5_9CORY</name>
<dbReference type="Proteomes" id="UP000014408">
    <property type="component" value="Unassembled WGS sequence"/>
</dbReference>
<organism evidence="1 2">
    <name type="scientific">Corynebacterium pyruviciproducens ATCC BAA-1742</name>
    <dbReference type="NCBI Taxonomy" id="1125779"/>
    <lineage>
        <taxon>Bacteria</taxon>
        <taxon>Bacillati</taxon>
        <taxon>Actinomycetota</taxon>
        <taxon>Actinomycetes</taxon>
        <taxon>Mycobacteriales</taxon>
        <taxon>Corynebacteriaceae</taxon>
        <taxon>Corynebacterium</taxon>
    </lineage>
</organism>
<protein>
    <recommendedName>
        <fullName evidence="3">Transposase IS204/IS1001/IS1096/IS1165 zinc-finger domain-containing protein</fullName>
    </recommendedName>
</protein>
<accession>S2YUD5</accession>
<evidence type="ECO:0000313" key="1">
    <source>
        <dbReference type="EMBL" id="EPD67966.1"/>
    </source>
</evidence>
<gene>
    <name evidence="1" type="ORF">HMPREF1219_02384</name>
</gene>
<proteinExistence type="predicted"/>
<keyword evidence="2" id="KW-1185">Reference proteome</keyword>
<reference evidence="1 2" key="1">
    <citation type="submission" date="2013-05" db="EMBL/GenBank/DDBJ databases">
        <title>The Genome Sequence of Corynebacterium pyruviciproducens 1773O (ATCC BAA-1742).</title>
        <authorList>
            <consortium name="The Broad Institute Genomics Platform"/>
            <person name="Earl A."/>
            <person name="Ward D."/>
            <person name="Feldgarden M."/>
            <person name="Gevers D."/>
            <person name="Tong J."/>
            <person name="Walker B."/>
            <person name="Young S."/>
            <person name="Zeng Q."/>
            <person name="Gargeya S."/>
            <person name="Fitzgerald M."/>
            <person name="Haas B."/>
            <person name="Abouelleil A."/>
            <person name="Allen A.W."/>
            <person name="Alvarado L."/>
            <person name="Arachchi H.M."/>
            <person name="Berlin A.M."/>
            <person name="Chapman S.B."/>
            <person name="Gainer-Dewar J."/>
            <person name="Goldberg J."/>
            <person name="Griggs A."/>
            <person name="Gujja S."/>
            <person name="Hansen M."/>
            <person name="Howarth C."/>
            <person name="Imamovic A."/>
            <person name="Ireland A."/>
            <person name="Larimer J."/>
            <person name="McCowan C."/>
            <person name="Murphy C."/>
            <person name="Pearson M."/>
            <person name="Poon T.W."/>
            <person name="Priest M."/>
            <person name="Roberts A."/>
            <person name="Saif S."/>
            <person name="Shea T."/>
            <person name="Sisk P."/>
            <person name="Sykes S."/>
            <person name="Wortman J."/>
            <person name="Nusbaum C."/>
            <person name="Birren B."/>
        </authorList>
    </citation>
    <scope>NUCLEOTIDE SEQUENCE [LARGE SCALE GENOMIC DNA]</scope>
    <source>
        <strain evidence="1 2">ATCC BAA-1742</strain>
    </source>
</reference>
<dbReference type="STRING" id="1125779.HMPREF1219_02384"/>
<dbReference type="EMBL" id="ATBY01000017">
    <property type="protein sequence ID" value="EPD67966.1"/>
    <property type="molecule type" value="Genomic_DNA"/>
</dbReference>